<reference evidence="6 7" key="1">
    <citation type="journal article" date="2019" name="Environ. Microbiol.">
        <title>Species interactions and distinct microbial communities in high Arctic permafrost affected cryosols are associated with the CH4 and CO2 gas fluxes.</title>
        <authorList>
            <person name="Altshuler I."/>
            <person name="Hamel J."/>
            <person name="Turney S."/>
            <person name="Magnuson E."/>
            <person name="Levesque R."/>
            <person name="Greer C."/>
            <person name="Whyte L.G."/>
        </authorList>
    </citation>
    <scope>NUCLEOTIDE SEQUENCE [LARGE SCALE GENOMIC DNA]</scope>
    <source>
        <strain evidence="6 7">S5.20</strain>
    </source>
</reference>
<evidence type="ECO:0000313" key="7">
    <source>
        <dbReference type="Proteomes" id="UP000320095"/>
    </source>
</evidence>
<dbReference type="InterPro" id="IPR036188">
    <property type="entry name" value="FAD/NAD-bd_sf"/>
</dbReference>
<dbReference type="Proteomes" id="UP000320095">
    <property type="component" value="Unassembled WGS sequence"/>
</dbReference>
<keyword evidence="3" id="KW-0274">FAD</keyword>
<keyword evidence="2" id="KW-0285">Flavoprotein</keyword>
<protein>
    <submittedName>
        <fullName evidence="6">FAD-binding protein</fullName>
    </submittedName>
</protein>
<dbReference type="InterPro" id="IPR027477">
    <property type="entry name" value="Succ_DH/fumarate_Rdtase_cat_sf"/>
</dbReference>
<dbReference type="NCBIfam" id="NF009474">
    <property type="entry name" value="PRK12837.1"/>
    <property type="match status" value="1"/>
</dbReference>
<feature type="domain" description="FAD-dependent oxidoreductase 2 FAD-binding" evidence="5">
    <location>
        <begin position="16"/>
        <end position="503"/>
    </location>
</feature>
<dbReference type="Pfam" id="PF00890">
    <property type="entry name" value="FAD_binding_2"/>
    <property type="match status" value="1"/>
</dbReference>
<dbReference type="PANTHER" id="PTHR43400:SF10">
    <property type="entry name" value="3-OXOSTEROID 1-DEHYDROGENASE"/>
    <property type="match status" value="1"/>
</dbReference>
<evidence type="ECO:0000259" key="5">
    <source>
        <dbReference type="Pfam" id="PF00890"/>
    </source>
</evidence>
<evidence type="ECO:0000256" key="1">
    <source>
        <dbReference type="ARBA" id="ARBA00001974"/>
    </source>
</evidence>
<dbReference type="AlphaFoldDB" id="A0A502E740"/>
<gene>
    <name evidence="6" type="ORF">EAH80_17495</name>
</gene>
<dbReference type="InterPro" id="IPR003953">
    <property type="entry name" value="FAD-dep_OxRdtase_2_FAD-bd"/>
</dbReference>
<proteinExistence type="predicted"/>
<dbReference type="InterPro" id="IPR050315">
    <property type="entry name" value="FAD-oxidoreductase_2"/>
</dbReference>
<evidence type="ECO:0000313" key="6">
    <source>
        <dbReference type="EMBL" id="TPG33174.1"/>
    </source>
</evidence>
<dbReference type="EMBL" id="RCZG01000006">
    <property type="protein sequence ID" value="TPG33174.1"/>
    <property type="molecule type" value="Genomic_DNA"/>
</dbReference>
<dbReference type="GO" id="GO:0008202">
    <property type="term" value="P:steroid metabolic process"/>
    <property type="evidence" value="ECO:0007669"/>
    <property type="project" value="UniProtKB-ARBA"/>
</dbReference>
<evidence type="ECO:0000256" key="3">
    <source>
        <dbReference type="ARBA" id="ARBA00022827"/>
    </source>
</evidence>
<organism evidence="6 7">
    <name type="scientific">Mycolicibacterium hodleri</name>
    <dbReference type="NCBI Taxonomy" id="49897"/>
    <lineage>
        <taxon>Bacteria</taxon>
        <taxon>Bacillati</taxon>
        <taxon>Actinomycetota</taxon>
        <taxon>Actinomycetes</taxon>
        <taxon>Mycobacteriales</taxon>
        <taxon>Mycobacteriaceae</taxon>
        <taxon>Mycolicibacterium</taxon>
    </lineage>
</organism>
<keyword evidence="7" id="KW-1185">Reference proteome</keyword>
<evidence type="ECO:0000256" key="2">
    <source>
        <dbReference type="ARBA" id="ARBA00022630"/>
    </source>
</evidence>
<evidence type="ECO:0000256" key="4">
    <source>
        <dbReference type="ARBA" id="ARBA00023002"/>
    </source>
</evidence>
<keyword evidence="4" id="KW-0560">Oxidoreductase</keyword>
<sequence length="525" mass="55313">MAVSTDSSSNWDEFVDVVVVGSGGGIAGAYTAAREGLSVALLEGSDKFGGTTAFSGGGGMWFPCNPVLRRAGADDTIEEALTYFHAVVGDRTPRELQDAYVRGGARLIEYLEQDQEEGAFAFKVLPWPDYFGAAPGARPDGMRHIVARALPADALGPYADRVRGPLDNERLGAPAPELLTGGRALIGRFLAALNRFPAAAVHLDSPLTDLVVQGGSVTGVVVQRHGERVRIGARRGVLLAAGGFEQNANMRKAFGVPGRVEDTMGAPGNDGAAHRAAIRIGAATDLMDQAWWSPGLTHPDGRSTFSLWFTGGIFVDSDGRRFVNESGPYDRLGRTVVDQIDSGAIKLPFWMIYDDREGEIPPVKSTSVSMVAAERYRDAGLWRSADTLAELAAIIGVPPAHLVATVTRFNELATGGVDRDFGRGDEAYDRTFTGGASPLVPIDQPPYHAAAFGLSDLGTKGGLRTDTDARVLDAEGRPIPGLYAAGNTMAAVSGTVYPGGGNPIGASMLFSHLAALHMAGRTTPH</sequence>
<dbReference type="GO" id="GO:0033765">
    <property type="term" value="F:steroid dehydrogenase activity, acting on the CH-CH group of donors"/>
    <property type="evidence" value="ECO:0007669"/>
    <property type="project" value="UniProtKB-ARBA"/>
</dbReference>
<dbReference type="Gene3D" id="3.90.700.10">
    <property type="entry name" value="Succinate dehydrogenase/fumarate reductase flavoprotein, catalytic domain"/>
    <property type="match status" value="1"/>
</dbReference>
<dbReference type="PANTHER" id="PTHR43400">
    <property type="entry name" value="FUMARATE REDUCTASE"/>
    <property type="match status" value="1"/>
</dbReference>
<dbReference type="OrthoDB" id="353581at2"/>
<comment type="cofactor">
    <cofactor evidence="1">
        <name>FAD</name>
        <dbReference type="ChEBI" id="CHEBI:57692"/>
    </cofactor>
</comment>
<comment type="caution">
    <text evidence="6">The sequence shown here is derived from an EMBL/GenBank/DDBJ whole genome shotgun (WGS) entry which is preliminary data.</text>
</comment>
<dbReference type="Gene3D" id="3.50.50.60">
    <property type="entry name" value="FAD/NAD(P)-binding domain"/>
    <property type="match status" value="1"/>
</dbReference>
<dbReference type="SUPFAM" id="SSF51905">
    <property type="entry name" value="FAD/NAD(P)-binding domain"/>
    <property type="match status" value="1"/>
</dbReference>
<name>A0A502E740_9MYCO</name>
<dbReference type="SUPFAM" id="SSF56425">
    <property type="entry name" value="Succinate dehydrogenase/fumarate reductase flavoprotein, catalytic domain"/>
    <property type="match status" value="1"/>
</dbReference>
<accession>A0A502E740</accession>